<evidence type="ECO:0000313" key="2">
    <source>
        <dbReference type="EMBL" id="EFA07491.1"/>
    </source>
</evidence>
<dbReference type="CDD" id="cd23992">
    <property type="entry name" value="PBP_GOBP"/>
    <property type="match status" value="1"/>
</dbReference>
<dbReference type="Proteomes" id="UP000007266">
    <property type="component" value="Linkage group 7"/>
</dbReference>
<dbReference type="KEGG" id="tca:100142067"/>
<sequence length="119" mass="13378">MKQIYCLITVVVLIPTLTALENEGQNPDTANCVALGGQRIKDSEIAKMAHCILTKTNLMTDKGTFNSNLLKERLRQSVHSDELVDKVVMMCTVEKETPLKSAFSGYKCLRYLVPWFPLD</sequence>
<dbReference type="FunCoup" id="D6WRD1">
    <property type="interactions" value="23"/>
</dbReference>
<organism evidence="2 3">
    <name type="scientific">Tribolium castaneum</name>
    <name type="common">Red flour beetle</name>
    <dbReference type="NCBI Taxonomy" id="7070"/>
    <lineage>
        <taxon>Eukaryota</taxon>
        <taxon>Metazoa</taxon>
        <taxon>Ecdysozoa</taxon>
        <taxon>Arthropoda</taxon>
        <taxon>Hexapoda</taxon>
        <taxon>Insecta</taxon>
        <taxon>Pterygota</taxon>
        <taxon>Neoptera</taxon>
        <taxon>Endopterygota</taxon>
        <taxon>Coleoptera</taxon>
        <taxon>Polyphaga</taxon>
        <taxon>Cucujiformia</taxon>
        <taxon>Tenebrionidae</taxon>
        <taxon>Tenebrionidae incertae sedis</taxon>
        <taxon>Tribolium</taxon>
    </lineage>
</organism>
<dbReference type="Gene3D" id="1.10.238.20">
    <property type="entry name" value="Pheromone/general odorant binding protein domain"/>
    <property type="match status" value="1"/>
</dbReference>
<reference evidence="2 3" key="2">
    <citation type="journal article" date="2010" name="Nucleic Acids Res.">
        <title>BeetleBase in 2010: revisions to provide comprehensive genomic information for Tribolium castaneum.</title>
        <authorList>
            <person name="Kim H.S."/>
            <person name="Murphy T."/>
            <person name="Xia J."/>
            <person name="Caragea D."/>
            <person name="Park Y."/>
            <person name="Beeman R.W."/>
            <person name="Lorenzen M.D."/>
            <person name="Butcher S."/>
            <person name="Manak J.R."/>
            <person name="Brown S.J."/>
        </authorList>
    </citation>
    <scope>GENOME REANNOTATION</scope>
    <source>
        <strain evidence="2 3">Georgia GA2</strain>
    </source>
</reference>
<proteinExistence type="predicted"/>
<dbReference type="STRING" id="7070.D6WRD1"/>
<evidence type="ECO:0000256" key="1">
    <source>
        <dbReference type="SAM" id="SignalP"/>
    </source>
</evidence>
<dbReference type="GO" id="GO:0005549">
    <property type="term" value="F:odorant binding"/>
    <property type="evidence" value="ECO:0007669"/>
    <property type="project" value="InterPro"/>
</dbReference>
<dbReference type="SUPFAM" id="SSF47565">
    <property type="entry name" value="Insect pheromone/odorant-binding proteins"/>
    <property type="match status" value="1"/>
</dbReference>
<dbReference type="EMBL" id="KQ971351">
    <property type="protein sequence ID" value="EFA07491.1"/>
    <property type="molecule type" value="Genomic_DNA"/>
</dbReference>
<feature type="chain" id="PRO_5003089736" evidence="1">
    <location>
        <begin position="20"/>
        <end position="119"/>
    </location>
</feature>
<accession>D6WRD1</accession>
<dbReference type="InterPro" id="IPR036728">
    <property type="entry name" value="PBP_GOBP_sf"/>
</dbReference>
<keyword evidence="3" id="KW-1185">Reference proteome</keyword>
<reference evidence="2 3" key="1">
    <citation type="journal article" date="2008" name="Nature">
        <title>The genome of the model beetle and pest Tribolium castaneum.</title>
        <authorList>
            <consortium name="Tribolium Genome Sequencing Consortium"/>
            <person name="Richards S."/>
            <person name="Gibbs R.A."/>
            <person name="Weinstock G.M."/>
            <person name="Brown S.J."/>
            <person name="Denell R."/>
            <person name="Beeman R.W."/>
            <person name="Gibbs R."/>
            <person name="Beeman R.W."/>
            <person name="Brown S.J."/>
            <person name="Bucher G."/>
            <person name="Friedrich M."/>
            <person name="Grimmelikhuijzen C.J."/>
            <person name="Klingler M."/>
            <person name="Lorenzen M."/>
            <person name="Richards S."/>
            <person name="Roth S."/>
            <person name="Schroder R."/>
            <person name="Tautz D."/>
            <person name="Zdobnov E.M."/>
            <person name="Muzny D."/>
            <person name="Gibbs R.A."/>
            <person name="Weinstock G.M."/>
            <person name="Attaway T."/>
            <person name="Bell S."/>
            <person name="Buhay C.J."/>
            <person name="Chandrabose M.N."/>
            <person name="Chavez D."/>
            <person name="Clerk-Blankenburg K.P."/>
            <person name="Cree A."/>
            <person name="Dao M."/>
            <person name="Davis C."/>
            <person name="Chacko J."/>
            <person name="Dinh H."/>
            <person name="Dugan-Rocha S."/>
            <person name="Fowler G."/>
            <person name="Garner T.T."/>
            <person name="Garnes J."/>
            <person name="Gnirke A."/>
            <person name="Hawes A."/>
            <person name="Hernandez J."/>
            <person name="Hines S."/>
            <person name="Holder M."/>
            <person name="Hume J."/>
            <person name="Jhangiani S.N."/>
            <person name="Joshi V."/>
            <person name="Khan Z.M."/>
            <person name="Jackson L."/>
            <person name="Kovar C."/>
            <person name="Kowis A."/>
            <person name="Lee S."/>
            <person name="Lewis L.R."/>
            <person name="Margolis J."/>
            <person name="Morgan M."/>
            <person name="Nazareth L.V."/>
            <person name="Nguyen N."/>
            <person name="Okwuonu G."/>
            <person name="Parker D."/>
            <person name="Richards S."/>
            <person name="Ruiz S.J."/>
            <person name="Santibanez J."/>
            <person name="Savard J."/>
            <person name="Scherer S.E."/>
            <person name="Schneider B."/>
            <person name="Sodergren E."/>
            <person name="Tautz D."/>
            <person name="Vattahil S."/>
            <person name="Villasana D."/>
            <person name="White C.S."/>
            <person name="Wright R."/>
            <person name="Park Y."/>
            <person name="Beeman R.W."/>
            <person name="Lord J."/>
            <person name="Oppert B."/>
            <person name="Lorenzen M."/>
            <person name="Brown S."/>
            <person name="Wang L."/>
            <person name="Savard J."/>
            <person name="Tautz D."/>
            <person name="Richards S."/>
            <person name="Weinstock G."/>
            <person name="Gibbs R.A."/>
            <person name="Liu Y."/>
            <person name="Worley K."/>
            <person name="Weinstock G."/>
            <person name="Elsik C.G."/>
            <person name="Reese J.T."/>
            <person name="Elhaik E."/>
            <person name="Landan G."/>
            <person name="Graur D."/>
            <person name="Arensburger P."/>
            <person name="Atkinson P."/>
            <person name="Beeman R.W."/>
            <person name="Beidler J."/>
            <person name="Brown S.J."/>
            <person name="Demuth J.P."/>
            <person name="Drury D.W."/>
            <person name="Du Y.Z."/>
            <person name="Fujiwara H."/>
            <person name="Lorenzen M."/>
            <person name="Maselli V."/>
            <person name="Osanai M."/>
            <person name="Park Y."/>
            <person name="Robertson H.M."/>
            <person name="Tu Z."/>
            <person name="Wang J.J."/>
            <person name="Wang S."/>
            <person name="Richards S."/>
            <person name="Song H."/>
            <person name="Zhang L."/>
            <person name="Sodergren E."/>
            <person name="Werner D."/>
            <person name="Stanke M."/>
            <person name="Morgenstern B."/>
            <person name="Solovyev V."/>
            <person name="Kosarev P."/>
            <person name="Brown G."/>
            <person name="Chen H.C."/>
            <person name="Ermolaeva O."/>
            <person name="Hlavina W."/>
            <person name="Kapustin Y."/>
            <person name="Kiryutin B."/>
            <person name="Kitts P."/>
            <person name="Maglott D."/>
            <person name="Pruitt K."/>
            <person name="Sapojnikov V."/>
            <person name="Souvorov A."/>
            <person name="Mackey A.J."/>
            <person name="Waterhouse R.M."/>
            <person name="Wyder S."/>
            <person name="Zdobnov E.M."/>
            <person name="Zdobnov E.M."/>
            <person name="Wyder S."/>
            <person name="Kriventseva E.V."/>
            <person name="Kadowaki T."/>
            <person name="Bork P."/>
            <person name="Aranda M."/>
            <person name="Bao R."/>
            <person name="Beermann A."/>
            <person name="Berns N."/>
            <person name="Bolognesi R."/>
            <person name="Bonneton F."/>
            <person name="Bopp D."/>
            <person name="Brown S.J."/>
            <person name="Bucher G."/>
            <person name="Butts T."/>
            <person name="Chaumot A."/>
            <person name="Denell R.E."/>
            <person name="Ferrier D.E."/>
            <person name="Friedrich M."/>
            <person name="Gordon C.M."/>
            <person name="Jindra M."/>
            <person name="Klingler M."/>
            <person name="Lan Q."/>
            <person name="Lattorff H.M."/>
            <person name="Laudet V."/>
            <person name="von Levetsow C."/>
            <person name="Liu Z."/>
            <person name="Lutz R."/>
            <person name="Lynch J.A."/>
            <person name="da Fonseca R.N."/>
            <person name="Posnien N."/>
            <person name="Reuter R."/>
            <person name="Roth S."/>
            <person name="Savard J."/>
            <person name="Schinko J.B."/>
            <person name="Schmitt C."/>
            <person name="Schoppmeier M."/>
            <person name="Schroder R."/>
            <person name="Shippy T.D."/>
            <person name="Simonnet F."/>
            <person name="Marques-Souza H."/>
            <person name="Tautz D."/>
            <person name="Tomoyasu Y."/>
            <person name="Trauner J."/>
            <person name="Van der Zee M."/>
            <person name="Vervoort M."/>
            <person name="Wittkopp N."/>
            <person name="Wimmer E.A."/>
            <person name="Yang X."/>
            <person name="Jones A.K."/>
            <person name="Sattelle D.B."/>
            <person name="Ebert P.R."/>
            <person name="Nelson D."/>
            <person name="Scott J.G."/>
            <person name="Beeman R.W."/>
            <person name="Muthukrishnan S."/>
            <person name="Kramer K.J."/>
            <person name="Arakane Y."/>
            <person name="Beeman R.W."/>
            <person name="Zhu Q."/>
            <person name="Hogenkamp D."/>
            <person name="Dixit R."/>
            <person name="Oppert B."/>
            <person name="Jiang H."/>
            <person name="Zou Z."/>
            <person name="Marshall J."/>
            <person name="Elpidina E."/>
            <person name="Vinokurov K."/>
            <person name="Oppert C."/>
            <person name="Zou Z."/>
            <person name="Evans J."/>
            <person name="Lu Z."/>
            <person name="Zhao P."/>
            <person name="Sumathipala N."/>
            <person name="Altincicek B."/>
            <person name="Vilcinskas A."/>
            <person name="Williams M."/>
            <person name="Hultmark D."/>
            <person name="Hetru C."/>
            <person name="Jiang H."/>
            <person name="Grimmelikhuijzen C.J."/>
            <person name="Hauser F."/>
            <person name="Cazzamali G."/>
            <person name="Williamson M."/>
            <person name="Park Y."/>
            <person name="Li B."/>
            <person name="Tanaka Y."/>
            <person name="Predel R."/>
            <person name="Neupert S."/>
            <person name="Schachtner J."/>
            <person name="Verleyen P."/>
            <person name="Raible F."/>
            <person name="Bork P."/>
            <person name="Friedrich M."/>
            <person name="Walden K.K."/>
            <person name="Robertson H.M."/>
            <person name="Angeli S."/>
            <person name="Foret S."/>
            <person name="Bucher G."/>
            <person name="Schuetz S."/>
            <person name="Maleszka R."/>
            <person name="Wimmer E.A."/>
            <person name="Beeman R.W."/>
            <person name="Lorenzen M."/>
            <person name="Tomoyasu Y."/>
            <person name="Miller S.C."/>
            <person name="Grossmann D."/>
            <person name="Bucher G."/>
        </authorList>
    </citation>
    <scope>NUCLEOTIDE SEQUENCE [LARGE SCALE GENOMIC DNA]</scope>
    <source>
        <strain evidence="2 3">Georgia GA2</strain>
    </source>
</reference>
<name>D6WRD1_TRICA</name>
<evidence type="ECO:0000313" key="3">
    <source>
        <dbReference type="Proteomes" id="UP000007266"/>
    </source>
</evidence>
<feature type="signal peptide" evidence="1">
    <location>
        <begin position="1"/>
        <end position="19"/>
    </location>
</feature>
<dbReference type="HOGENOM" id="CLU_2064468_0_0_1"/>
<dbReference type="SMR" id="D6WRD1"/>
<gene>
    <name evidence="2" type="primary">TcOBP7A</name>
    <name evidence="2" type="ORF">TcasGA2_TC009459</name>
</gene>
<dbReference type="AlphaFoldDB" id="D6WRD1"/>
<dbReference type="PhylomeDB" id="D6WRD1"/>
<dbReference type="InterPro" id="IPR006170">
    <property type="entry name" value="PBP/GOBP"/>
</dbReference>
<protein>
    <submittedName>
        <fullName evidence="2">Odorant binding protein C21</fullName>
    </submittedName>
</protein>
<keyword evidence="1" id="KW-0732">Signal</keyword>
<dbReference type="InParanoid" id="D6WRD1"/>
<dbReference type="Pfam" id="PF01395">
    <property type="entry name" value="PBP_GOBP"/>
    <property type="match status" value="1"/>
</dbReference>